<dbReference type="AlphaFoldDB" id="A0A067NTD2"/>
<dbReference type="OrthoDB" id="3265156at2759"/>
<evidence type="ECO:0000313" key="3">
    <source>
        <dbReference type="EMBL" id="KDQ26861.1"/>
    </source>
</evidence>
<gene>
    <name evidence="3" type="ORF">PLEOSDRAFT_159223</name>
</gene>
<name>A0A067NTD2_PLEO1</name>
<feature type="compositionally biased region" description="Polar residues" evidence="1">
    <location>
        <begin position="97"/>
        <end position="124"/>
    </location>
</feature>
<evidence type="ECO:0000256" key="1">
    <source>
        <dbReference type="SAM" id="MobiDB-lite"/>
    </source>
</evidence>
<dbReference type="VEuPathDB" id="FungiDB:PLEOSDRAFT_159223"/>
<evidence type="ECO:0000313" key="4">
    <source>
        <dbReference type="Proteomes" id="UP000027073"/>
    </source>
</evidence>
<dbReference type="SUPFAM" id="SSF54427">
    <property type="entry name" value="NTF2-like"/>
    <property type="match status" value="1"/>
</dbReference>
<dbReference type="InParanoid" id="A0A067NTD2"/>
<dbReference type="Pfam" id="PF22602">
    <property type="entry name" value="NXF_NTF2"/>
    <property type="match status" value="1"/>
</dbReference>
<protein>
    <recommendedName>
        <fullName evidence="2">Nuclear transport factor 2 domain-containing protein</fullName>
    </recommendedName>
</protein>
<feature type="region of interest" description="Disordered" evidence="1">
    <location>
        <begin position="58"/>
        <end position="81"/>
    </location>
</feature>
<feature type="region of interest" description="Disordered" evidence="1">
    <location>
        <begin position="209"/>
        <end position="230"/>
    </location>
</feature>
<dbReference type="InterPro" id="IPR002075">
    <property type="entry name" value="NTF2_dom"/>
</dbReference>
<evidence type="ECO:0000259" key="2">
    <source>
        <dbReference type="Pfam" id="PF22602"/>
    </source>
</evidence>
<feature type="compositionally biased region" description="Low complexity" evidence="1">
    <location>
        <begin position="210"/>
        <end position="221"/>
    </location>
</feature>
<dbReference type="InterPro" id="IPR032710">
    <property type="entry name" value="NTF2-like_dom_sf"/>
</dbReference>
<accession>A0A067NTD2</accession>
<dbReference type="HOGENOM" id="CLU_1205198_0_0_1"/>
<dbReference type="Gene3D" id="3.10.450.50">
    <property type="match status" value="1"/>
</dbReference>
<organism evidence="3 4">
    <name type="scientific">Pleurotus ostreatus (strain PC15)</name>
    <name type="common">Oyster mushroom</name>
    <dbReference type="NCBI Taxonomy" id="1137138"/>
    <lineage>
        <taxon>Eukaryota</taxon>
        <taxon>Fungi</taxon>
        <taxon>Dikarya</taxon>
        <taxon>Basidiomycota</taxon>
        <taxon>Agaricomycotina</taxon>
        <taxon>Agaricomycetes</taxon>
        <taxon>Agaricomycetidae</taxon>
        <taxon>Agaricales</taxon>
        <taxon>Pleurotineae</taxon>
        <taxon>Pleurotaceae</taxon>
        <taxon>Pleurotus</taxon>
    </lineage>
</organism>
<dbReference type="EMBL" id="KL198009">
    <property type="protein sequence ID" value="KDQ26861.1"/>
    <property type="molecule type" value="Genomic_DNA"/>
</dbReference>
<proteinExistence type="predicted"/>
<reference evidence="4" key="1">
    <citation type="journal article" date="2014" name="Proc. Natl. Acad. Sci. U.S.A.">
        <title>Extensive sampling of basidiomycete genomes demonstrates inadequacy of the white-rot/brown-rot paradigm for wood decay fungi.</title>
        <authorList>
            <person name="Riley R."/>
            <person name="Salamov A.A."/>
            <person name="Brown D.W."/>
            <person name="Nagy L.G."/>
            <person name="Floudas D."/>
            <person name="Held B.W."/>
            <person name="Levasseur A."/>
            <person name="Lombard V."/>
            <person name="Morin E."/>
            <person name="Otillar R."/>
            <person name="Lindquist E.A."/>
            <person name="Sun H."/>
            <person name="LaButti K.M."/>
            <person name="Schmutz J."/>
            <person name="Jabbour D."/>
            <person name="Luo H."/>
            <person name="Baker S.E."/>
            <person name="Pisabarro A.G."/>
            <person name="Walton J.D."/>
            <person name="Blanchette R.A."/>
            <person name="Henrissat B."/>
            <person name="Martin F."/>
            <person name="Cullen D."/>
            <person name="Hibbett D.S."/>
            <person name="Grigoriev I.V."/>
        </authorList>
    </citation>
    <scope>NUCLEOTIDE SEQUENCE [LARGE SCALE GENOMIC DNA]</scope>
    <source>
        <strain evidence="4">PC15</strain>
    </source>
</reference>
<feature type="domain" description="Nuclear transport factor 2" evidence="2">
    <location>
        <begin position="175"/>
        <end position="217"/>
    </location>
</feature>
<sequence>MPMNCRRLDPMYKFHRKEWALNEVAILKTKGLRTTRWLAREDGMVIEWSSRIPVWSDTLEPEVSPEPPPTPDIFSAPRQTHFDDCTNDTTALLKDLASQSQTQSALRQNERSNPLRSNSPQSLSPRDGAAGVTNLSAFTGDRLASRFEVDALVGSQTCAAEPASPLRERGLETMALAFLERFVQHFDDDRSGLLQGYHPDAFFSFRLHTSPDTPTSDPTSSILCSSDLTL</sequence>
<feature type="region of interest" description="Disordered" evidence="1">
    <location>
        <begin position="97"/>
        <end position="130"/>
    </location>
</feature>
<dbReference type="Proteomes" id="UP000027073">
    <property type="component" value="Unassembled WGS sequence"/>
</dbReference>